<evidence type="ECO:0000313" key="1">
    <source>
        <dbReference type="EMBL" id="KOB67624.1"/>
    </source>
</evidence>
<dbReference type="EMBL" id="JTDY01004896">
    <property type="protein sequence ID" value="KOB67624.1"/>
    <property type="molecule type" value="Genomic_DNA"/>
</dbReference>
<gene>
    <name evidence="1" type="ORF">OBRU01_19522</name>
</gene>
<accession>A0A0L7KX45</accession>
<keyword evidence="1" id="KW-0472">Membrane</keyword>
<keyword evidence="2" id="KW-1185">Reference proteome</keyword>
<dbReference type="Proteomes" id="UP000037510">
    <property type="component" value="Unassembled WGS sequence"/>
</dbReference>
<sequence>MFTQNVREAFRTVGWLRGVWLRVYAATRVPLAPVYGGFPVKLITHLGAPVHPAESDAPEDIQQK</sequence>
<reference evidence="1 2" key="1">
    <citation type="journal article" date="2015" name="Genome Biol. Evol.">
        <title>The genome of winter moth (Operophtera brumata) provides a genomic perspective on sexual dimorphism and phenology.</title>
        <authorList>
            <person name="Derks M.F."/>
            <person name="Smit S."/>
            <person name="Salis L."/>
            <person name="Schijlen E."/>
            <person name="Bossers A."/>
            <person name="Mateman C."/>
            <person name="Pijl A.S."/>
            <person name="de Ridder D."/>
            <person name="Groenen M.A."/>
            <person name="Visser M.E."/>
            <person name="Megens H.J."/>
        </authorList>
    </citation>
    <scope>NUCLEOTIDE SEQUENCE [LARGE SCALE GENOMIC DNA]</scope>
    <source>
        <strain evidence="1">WM2013NL</strain>
        <tissue evidence="1">Head and thorax</tissue>
    </source>
</reference>
<protein>
    <submittedName>
        <fullName evidence="1">Transmembrane protein 68</fullName>
    </submittedName>
</protein>
<proteinExistence type="predicted"/>
<dbReference type="STRING" id="104452.A0A0L7KX45"/>
<name>A0A0L7KX45_OPEBR</name>
<feature type="non-terminal residue" evidence="1">
    <location>
        <position position="64"/>
    </location>
</feature>
<comment type="caution">
    <text evidence="1">The sequence shown here is derived from an EMBL/GenBank/DDBJ whole genome shotgun (WGS) entry which is preliminary data.</text>
</comment>
<dbReference type="AlphaFoldDB" id="A0A0L7KX45"/>
<keyword evidence="1" id="KW-0812">Transmembrane</keyword>
<organism evidence="1 2">
    <name type="scientific">Operophtera brumata</name>
    <name type="common">Winter moth</name>
    <name type="synonym">Phalaena brumata</name>
    <dbReference type="NCBI Taxonomy" id="104452"/>
    <lineage>
        <taxon>Eukaryota</taxon>
        <taxon>Metazoa</taxon>
        <taxon>Ecdysozoa</taxon>
        <taxon>Arthropoda</taxon>
        <taxon>Hexapoda</taxon>
        <taxon>Insecta</taxon>
        <taxon>Pterygota</taxon>
        <taxon>Neoptera</taxon>
        <taxon>Endopterygota</taxon>
        <taxon>Lepidoptera</taxon>
        <taxon>Glossata</taxon>
        <taxon>Ditrysia</taxon>
        <taxon>Geometroidea</taxon>
        <taxon>Geometridae</taxon>
        <taxon>Larentiinae</taxon>
        <taxon>Operophtera</taxon>
    </lineage>
</organism>
<evidence type="ECO:0000313" key="2">
    <source>
        <dbReference type="Proteomes" id="UP000037510"/>
    </source>
</evidence>